<dbReference type="InterPro" id="IPR006427">
    <property type="entry name" value="Portal_HK97"/>
</dbReference>
<dbReference type="AlphaFoldDB" id="A0AAP4A480"/>
<dbReference type="RefSeq" id="WP_279856518.1">
    <property type="nucleotide sequence ID" value="NZ_JARVUX010000001.1"/>
</dbReference>
<proteinExistence type="predicted"/>
<evidence type="ECO:0000256" key="1">
    <source>
        <dbReference type="SAM" id="MobiDB-lite"/>
    </source>
</evidence>
<protein>
    <submittedName>
        <fullName evidence="2">Phage portal protein</fullName>
    </submittedName>
</protein>
<accession>A0AAP4A480</accession>
<name>A0AAP4A480_CLOPF</name>
<dbReference type="Gene3D" id="3.30.1120.70">
    <property type="match status" value="1"/>
</dbReference>
<gene>
    <name evidence="2" type="ORF">QDQ28_00065</name>
</gene>
<evidence type="ECO:0000313" key="2">
    <source>
        <dbReference type="EMBL" id="MDH2334573.1"/>
    </source>
</evidence>
<dbReference type="Gene3D" id="1.20.1270.210">
    <property type="match status" value="1"/>
</dbReference>
<comment type="caution">
    <text evidence="2">The sequence shown here is derived from an EMBL/GenBank/DDBJ whole genome shotgun (WGS) entry which is preliminary data.</text>
</comment>
<dbReference type="Gene3D" id="3.40.140.120">
    <property type="match status" value="1"/>
</dbReference>
<reference evidence="2" key="1">
    <citation type="submission" date="2023-04" db="EMBL/GenBank/DDBJ databases">
        <title>Epidemiological investigation of Clostridium perfringens isolated from cattle.</title>
        <authorList>
            <person name="Tian R."/>
        </authorList>
    </citation>
    <scope>NUCLEOTIDE SEQUENCE</scope>
    <source>
        <strain evidence="2">ZWCP172</strain>
    </source>
</reference>
<dbReference type="EMBL" id="JARVUX010000001">
    <property type="protein sequence ID" value="MDH2334573.1"/>
    <property type="molecule type" value="Genomic_DNA"/>
</dbReference>
<feature type="region of interest" description="Disordered" evidence="1">
    <location>
        <begin position="387"/>
        <end position="410"/>
    </location>
</feature>
<sequence length="410" mass="46353">MRFFRRNKEVVKEEDLAKDLFLQGSSSDTVIGRNEALKIPSISSGVNLISDIIASLEIKLYKDEGGNIEEVKDDPRTKLLNDETGDILTGFEMKKAIIEDYLLDGNGYVYINKKGNNVASLHYVKASDVYVNEGQDPIFKDNVIVVAGEEYKHYEFITLNRKSKNGSEGIGIIQESNLILSTMYNALEFENSQVKTGGIKKGVIKSMKKLSQEALDKLKESWNKLYGKHSKETCVILNDGLDYKELQQTSVEMQLIENKKLNSQEGYKLLNIPPNLFDGPSDEVKRQFIDGAINPIIINLEAALNKSLILEKEKGKLFFAVNTKDLSKGDIEKRYRAYEIGLKNGFILTNEVRYFEDLPEIADFNYLRMNLGEVLYDVKNKTIFTPNTGQTHKSDDLKGGELNESGNKEQ</sequence>
<dbReference type="Pfam" id="PF04860">
    <property type="entry name" value="Phage_portal"/>
    <property type="match status" value="1"/>
</dbReference>
<dbReference type="NCBIfam" id="TIGR01537">
    <property type="entry name" value="portal_HK97"/>
    <property type="match status" value="1"/>
</dbReference>
<feature type="compositionally biased region" description="Basic and acidic residues" evidence="1">
    <location>
        <begin position="392"/>
        <end position="410"/>
    </location>
</feature>
<dbReference type="Proteomes" id="UP001222958">
    <property type="component" value="Unassembled WGS sequence"/>
</dbReference>
<organism evidence="2 3">
    <name type="scientific">Clostridium perfringens</name>
    <dbReference type="NCBI Taxonomy" id="1502"/>
    <lineage>
        <taxon>Bacteria</taxon>
        <taxon>Bacillati</taxon>
        <taxon>Bacillota</taxon>
        <taxon>Clostridia</taxon>
        <taxon>Eubacteriales</taxon>
        <taxon>Clostridiaceae</taxon>
        <taxon>Clostridium</taxon>
    </lineage>
</organism>
<evidence type="ECO:0000313" key="3">
    <source>
        <dbReference type="Proteomes" id="UP001222958"/>
    </source>
</evidence>
<dbReference type="InterPro" id="IPR006944">
    <property type="entry name" value="Phage/GTA_portal"/>
</dbReference>